<evidence type="ECO:0000313" key="1">
    <source>
        <dbReference type="EMBL" id="EEP68805.1"/>
    </source>
</evidence>
<name>C4GEZ9_9NEIS</name>
<gene>
    <name evidence="1" type="ORF">GCWU000324_00709</name>
</gene>
<dbReference type="EMBL" id="ACJW02000002">
    <property type="protein sequence ID" value="EEP68805.1"/>
    <property type="molecule type" value="Genomic_DNA"/>
</dbReference>
<dbReference type="AlphaFoldDB" id="C4GEZ9"/>
<dbReference type="Proteomes" id="UP000003009">
    <property type="component" value="Unassembled WGS sequence"/>
</dbReference>
<proteinExistence type="predicted"/>
<keyword evidence="2" id="KW-1185">Reference proteome</keyword>
<evidence type="ECO:0000313" key="2">
    <source>
        <dbReference type="Proteomes" id="UP000003009"/>
    </source>
</evidence>
<organism evidence="1 2">
    <name type="scientific">Kingella oralis ATCC 51147</name>
    <dbReference type="NCBI Taxonomy" id="629741"/>
    <lineage>
        <taxon>Bacteria</taxon>
        <taxon>Pseudomonadati</taxon>
        <taxon>Pseudomonadota</taxon>
        <taxon>Betaproteobacteria</taxon>
        <taxon>Neisseriales</taxon>
        <taxon>Neisseriaceae</taxon>
        <taxon>Kingella</taxon>
    </lineage>
</organism>
<dbReference type="HOGENOM" id="CLU_3252798_0_0_4"/>
<reference evidence="1" key="1">
    <citation type="submission" date="2009-04" db="EMBL/GenBank/DDBJ databases">
        <authorList>
            <person name="Weinstock G."/>
            <person name="Sodergren E."/>
            <person name="Clifton S."/>
            <person name="Fulton L."/>
            <person name="Fulton B."/>
            <person name="Courtney L."/>
            <person name="Fronick C."/>
            <person name="Harrison M."/>
            <person name="Strong C."/>
            <person name="Farmer C."/>
            <person name="Delahaunty K."/>
            <person name="Markovic C."/>
            <person name="Hall O."/>
            <person name="Minx P."/>
            <person name="Tomlinson C."/>
            <person name="Mitreva M."/>
            <person name="Nelson J."/>
            <person name="Hou S."/>
            <person name="Wollam A."/>
            <person name="Pepin K.H."/>
            <person name="Johnson M."/>
            <person name="Bhonagiri V."/>
            <person name="Nash W.E."/>
            <person name="Warren W."/>
            <person name="Chinwalla A."/>
            <person name="Mardis E.R."/>
            <person name="Wilson R.K."/>
        </authorList>
    </citation>
    <scope>NUCLEOTIDE SEQUENCE [LARGE SCALE GENOMIC DNA]</scope>
    <source>
        <strain evidence="1">ATCC 51147</strain>
    </source>
</reference>
<sequence>MNISHFLSYFSVVCGLPRDYKGGEKGMQIRQPETFAKPLTAA</sequence>
<comment type="caution">
    <text evidence="1">The sequence shown here is derived from an EMBL/GenBank/DDBJ whole genome shotgun (WGS) entry which is preliminary data.</text>
</comment>
<protein>
    <submittedName>
        <fullName evidence="1">Uncharacterized protein</fullName>
    </submittedName>
</protein>
<accession>C4GEZ9</accession>